<dbReference type="Pfam" id="PF00651">
    <property type="entry name" value="BTB"/>
    <property type="match status" value="1"/>
</dbReference>
<dbReference type="InterPro" id="IPR011333">
    <property type="entry name" value="SKP1/BTB/POZ_sf"/>
</dbReference>
<evidence type="ECO:0000313" key="8">
    <source>
        <dbReference type="Proteomes" id="UP000250235"/>
    </source>
</evidence>
<evidence type="ECO:0000256" key="1">
    <source>
        <dbReference type="ARBA" id="ARBA00004906"/>
    </source>
</evidence>
<evidence type="ECO:0000313" key="7">
    <source>
        <dbReference type="EMBL" id="KZV28326.1"/>
    </source>
</evidence>
<dbReference type="UniPathway" id="UPA00143"/>
<feature type="domain" description="BTB" evidence="5">
    <location>
        <begin position="29"/>
        <end position="97"/>
    </location>
</feature>
<dbReference type="Proteomes" id="UP000250235">
    <property type="component" value="Unassembled WGS sequence"/>
</dbReference>
<dbReference type="CDD" id="cd18312">
    <property type="entry name" value="BTB_POZ_NPY3-like"/>
    <property type="match status" value="1"/>
</dbReference>
<evidence type="ECO:0000256" key="3">
    <source>
        <dbReference type="PROSITE-ProRule" id="PRU00982"/>
    </source>
</evidence>
<keyword evidence="8" id="KW-1185">Reference proteome</keyword>
<evidence type="ECO:0000259" key="6">
    <source>
        <dbReference type="PROSITE" id="PS51649"/>
    </source>
</evidence>
<evidence type="ECO:0000256" key="4">
    <source>
        <dbReference type="SAM" id="MobiDB-lite"/>
    </source>
</evidence>
<comment type="similarity">
    <text evidence="3">Belongs to the NPH3 family.</text>
</comment>
<dbReference type="OrthoDB" id="624345at2759"/>
<dbReference type="InterPro" id="IPR000210">
    <property type="entry name" value="BTB/POZ_dom"/>
</dbReference>
<dbReference type="SMART" id="SM00225">
    <property type="entry name" value="BTB"/>
    <property type="match status" value="1"/>
</dbReference>
<dbReference type="SUPFAM" id="SSF54695">
    <property type="entry name" value="POZ domain"/>
    <property type="match status" value="1"/>
</dbReference>
<name>A0A2Z7B8W7_9LAMI</name>
<dbReference type="Gene3D" id="3.30.710.10">
    <property type="entry name" value="Potassium Channel Kv1.1, Chain A"/>
    <property type="match status" value="1"/>
</dbReference>
<sequence>MKYMKLGSKPDAFQAVGNCVRFVLSELETDIVINVGELKFHLHKFPLLSKSNKIQKLVSNSSKEGLDEIELDDFPGGSKAFEICAKFCYGMVVTLNAYNVVAARCAAEYLEMTEDIDRGNLIFKIDVFLNSSIFRSWKDSIIVLQSTDSLLPWAENQKVIGRSIDSIASKTSVDPSLVSWSYTYNRSTESLDKITPIELKFPDRTGYAPKDWWVEDVCELNIHLFKRVMIAIKLKGRMDGGMICVALKTFAAKWLPDSVDALVSSANSLKYKSLVETVICLLPSDKGVSCPCNFLLKLLKFAVLLDADESLKEDLIISVGSKLDEACASDLLIGARSPQTTIYDIQIVQKLVDQFVINGRSNRNMKVTEKNGRNEGDFVLGHGSWLRVGKIIDGYLAEVARDPNLPVVGFIELALSIPDSARPIHDRLYCAIDIYLKEHPSLTKAERKNLCGLMDIKKLTTDASMHAAQNEQLPLRVVVQVLFFEQTRAAVIHTPRKNDESWAKATLETPKSLRKQMDDLKVKGDDGLVKIEKLTKRSGSKNSGSRMMLLPSRSRRIFDRLWIVGKGLGNGDNKSSETSASSQSPVSMVQGEIKSSSSSSRRRRYSIS</sequence>
<dbReference type="AlphaFoldDB" id="A0A2Z7B8W7"/>
<organism evidence="7 8">
    <name type="scientific">Dorcoceras hygrometricum</name>
    <dbReference type="NCBI Taxonomy" id="472368"/>
    <lineage>
        <taxon>Eukaryota</taxon>
        <taxon>Viridiplantae</taxon>
        <taxon>Streptophyta</taxon>
        <taxon>Embryophyta</taxon>
        <taxon>Tracheophyta</taxon>
        <taxon>Spermatophyta</taxon>
        <taxon>Magnoliopsida</taxon>
        <taxon>eudicotyledons</taxon>
        <taxon>Gunneridae</taxon>
        <taxon>Pentapetalae</taxon>
        <taxon>asterids</taxon>
        <taxon>lamiids</taxon>
        <taxon>Lamiales</taxon>
        <taxon>Gesneriaceae</taxon>
        <taxon>Didymocarpoideae</taxon>
        <taxon>Trichosporeae</taxon>
        <taxon>Loxocarpinae</taxon>
        <taxon>Dorcoceras</taxon>
    </lineage>
</organism>
<feature type="region of interest" description="Disordered" evidence="4">
    <location>
        <begin position="571"/>
        <end position="608"/>
    </location>
</feature>
<dbReference type="PANTHER" id="PTHR32370">
    <property type="entry name" value="OS12G0117600 PROTEIN"/>
    <property type="match status" value="1"/>
</dbReference>
<evidence type="ECO:0008006" key="9">
    <source>
        <dbReference type="Google" id="ProtNLM"/>
    </source>
</evidence>
<dbReference type="PROSITE" id="PS51649">
    <property type="entry name" value="NPH3"/>
    <property type="match status" value="1"/>
</dbReference>
<accession>A0A2Z7B8W7</accession>
<dbReference type="Pfam" id="PF03000">
    <property type="entry name" value="NPH3"/>
    <property type="match status" value="1"/>
</dbReference>
<feature type="compositionally biased region" description="Polar residues" evidence="4">
    <location>
        <begin position="572"/>
        <end position="587"/>
    </location>
</feature>
<evidence type="ECO:0000256" key="2">
    <source>
        <dbReference type="ARBA" id="ARBA00022786"/>
    </source>
</evidence>
<evidence type="ECO:0000259" key="5">
    <source>
        <dbReference type="PROSITE" id="PS50097"/>
    </source>
</evidence>
<protein>
    <recommendedName>
        <fullName evidence="9">BTB/POZ domain-containing protein NPY1-like</fullName>
    </recommendedName>
</protein>
<reference evidence="7 8" key="1">
    <citation type="journal article" date="2015" name="Proc. Natl. Acad. Sci. U.S.A.">
        <title>The resurrection genome of Boea hygrometrica: A blueprint for survival of dehydration.</title>
        <authorList>
            <person name="Xiao L."/>
            <person name="Yang G."/>
            <person name="Zhang L."/>
            <person name="Yang X."/>
            <person name="Zhao S."/>
            <person name="Ji Z."/>
            <person name="Zhou Q."/>
            <person name="Hu M."/>
            <person name="Wang Y."/>
            <person name="Chen M."/>
            <person name="Xu Y."/>
            <person name="Jin H."/>
            <person name="Xiao X."/>
            <person name="Hu G."/>
            <person name="Bao F."/>
            <person name="Hu Y."/>
            <person name="Wan P."/>
            <person name="Li L."/>
            <person name="Deng X."/>
            <person name="Kuang T."/>
            <person name="Xiang C."/>
            <person name="Zhu J.K."/>
            <person name="Oliver M.J."/>
            <person name="He Y."/>
        </authorList>
    </citation>
    <scope>NUCLEOTIDE SEQUENCE [LARGE SCALE GENOMIC DNA]</scope>
    <source>
        <strain evidence="8">cv. XS01</strain>
    </source>
</reference>
<dbReference type="PROSITE" id="PS50097">
    <property type="entry name" value="BTB"/>
    <property type="match status" value="1"/>
</dbReference>
<proteinExistence type="inferred from homology"/>
<dbReference type="GO" id="GO:0016567">
    <property type="term" value="P:protein ubiquitination"/>
    <property type="evidence" value="ECO:0007669"/>
    <property type="project" value="UniProtKB-UniPathway"/>
</dbReference>
<dbReference type="InterPro" id="IPR027356">
    <property type="entry name" value="NPH3_dom"/>
</dbReference>
<keyword evidence="2" id="KW-0833">Ubl conjugation pathway</keyword>
<gene>
    <name evidence="7" type="ORF">F511_16576</name>
</gene>
<feature type="domain" description="NPH3" evidence="6">
    <location>
        <begin position="211"/>
        <end position="488"/>
    </location>
</feature>
<dbReference type="InterPro" id="IPR043454">
    <property type="entry name" value="NPH3/RPT2-like"/>
</dbReference>
<dbReference type="EMBL" id="KV010149">
    <property type="protein sequence ID" value="KZV28326.1"/>
    <property type="molecule type" value="Genomic_DNA"/>
</dbReference>
<comment type="pathway">
    <text evidence="1">Protein modification; protein ubiquitination.</text>
</comment>